<dbReference type="EMBL" id="LK052937">
    <property type="protein sequence ID" value="CDR37266.1"/>
    <property type="molecule type" value="Genomic_DNA"/>
</dbReference>
<accession>A0A061APF8</accession>
<name>A0A061APF8_RHOTO</name>
<sequence length="192" mass="20776">MRTAFFLAALSAVAPFLVLSAPVASNEGTALRQLQKRTDSNSNAVTSSGVKSFKGDNTNSIASWYRTNDPADHTNGGSWCYTQYTDSTPGFAISRQQMINDFNGDEMAARKAYCGLEAVVTTPEGRSETLYIADAFDDQYVRTPTSIDVIKGAFAKLYGSDTNNKDDVIQGVQWQFTGERSSQWSFGGSGSA</sequence>
<dbReference type="Gene3D" id="2.40.40.10">
    <property type="entry name" value="RlpA-like domain"/>
    <property type="match status" value="1"/>
</dbReference>
<evidence type="ECO:0000313" key="2">
    <source>
        <dbReference type="EMBL" id="CDR37266.1"/>
    </source>
</evidence>
<keyword evidence="1" id="KW-0732">Signal</keyword>
<gene>
    <name evidence="2" type="ORF">RHTO0S_02e12750g</name>
</gene>
<feature type="signal peptide" evidence="1">
    <location>
        <begin position="1"/>
        <end position="20"/>
    </location>
</feature>
<reference evidence="2" key="1">
    <citation type="journal article" date="2014" name="Genome Announc.">
        <title>Draft genome sequence of Rhodosporidium toruloides CECT1137, an oleaginous yeast of biotechnological interest.</title>
        <authorList>
            <person name="Morin N."/>
            <person name="Calcas X."/>
            <person name="Devillers H."/>
            <person name="Durrens P."/>
            <person name="Sherman D.J."/>
            <person name="Nicaud J.-M."/>
            <person name="Neuveglise C."/>
        </authorList>
    </citation>
    <scope>NUCLEOTIDE SEQUENCE</scope>
    <source>
        <strain evidence="2">CECT1137</strain>
    </source>
</reference>
<dbReference type="OrthoDB" id="2535256at2759"/>
<dbReference type="InterPro" id="IPR036908">
    <property type="entry name" value="RlpA-like_sf"/>
</dbReference>
<dbReference type="AlphaFoldDB" id="A0A061APF8"/>
<feature type="chain" id="PRO_5001598179" evidence="1">
    <location>
        <begin position="21"/>
        <end position="192"/>
    </location>
</feature>
<evidence type="ECO:0000256" key="1">
    <source>
        <dbReference type="SAM" id="SignalP"/>
    </source>
</evidence>
<protein>
    <submittedName>
        <fullName evidence="2">RHTO0S02e12750g1_1</fullName>
    </submittedName>
</protein>
<proteinExistence type="predicted"/>
<organism evidence="2">
    <name type="scientific">Rhodotorula toruloides</name>
    <name type="common">Yeast</name>
    <name type="synonym">Rhodosporidium toruloides</name>
    <dbReference type="NCBI Taxonomy" id="5286"/>
    <lineage>
        <taxon>Eukaryota</taxon>
        <taxon>Fungi</taxon>
        <taxon>Dikarya</taxon>
        <taxon>Basidiomycota</taxon>
        <taxon>Pucciniomycotina</taxon>
        <taxon>Microbotryomycetes</taxon>
        <taxon>Sporidiobolales</taxon>
        <taxon>Sporidiobolaceae</taxon>
        <taxon>Rhodotorula</taxon>
    </lineage>
</organism>